<keyword evidence="2" id="KW-0472">Membrane</keyword>
<dbReference type="OrthoDB" id="7509056at2"/>
<reference evidence="3 4" key="1">
    <citation type="journal article" date="2012" name="J. Bacteriol.">
        <title>Draft Genome Sequence of Novosphingobium nitrogenifigens Y88T.</title>
        <authorList>
            <person name="Strabala T.J."/>
            <person name="Macdonald L."/>
            <person name="Liu V."/>
            <person name="Smit A.M."/>
        </authorList>
    </citation>
    <scope>NUCLEOTIDE SEQUENCE [LARGE SCALE GENOMIC DNA]</scope>
    <source>
        <strain evidence="3 4">DSM 19370</strain>
    </source>
</reference>
<dbReference type="AlphaFoldDB" id="F1Z8G8"/>
<dbReference type="Proteomes" id="UP000004728">
    <property type="component" value="Unassembled WGS sequence"/>
</dbReference>
<feature type="region of interest" description="Disordered" evidence="1">
    <location>
        <begin position="1"/>
        <end position="22"/>
    </location>
</feature>
<dbReference type="HOGENOM" id="CLU_2524247_0_0_5"/>
<comment type="caution">
    <text evidence="3">The sequence shown here is derived from an EMBL/GenBank/DDBJ whole genome shotgun (WGS) entry which is preliminary data.</text>
</comment>
<evidence type="ECO:0000313" key="4">
    <source>
        <dbReference type="Proteomes" id="UP000004728"/>
    </source>
</evidence>
<keyword evidence="4" id="KW-1185">Reference proteome</keyword>
<gene>
    <name evidence="3" type="ORF">Y88_1119</name>
</gene>
<protein>
    <submittedName>
        <fullName evidence="3">Uncharacterized protein</fullName>
    </submittedName>
</protein>
<keyword evidence="2" id="KW-1133">Transmembrane helix</keyword>
<organism evidence="3 4">
    <name type="scientific">Novosphingobium nitrogenifigens DSM 19370</name>
    <dbReference type="NCBI Taxonomy" id="983920"/>
    <lineage>
        <taxon>Bacteria</taxon>
        <taxon>Pseudomonadati</taxon>
        <taxon>Pseudomonadota</taxon>
        <taxon>Alphaproteobacteria</taxon>
        <taxon>Sphingomonadales</taxon>
        <taxon>Sphingomonadaceae</taxon>
        <taxon>Novosphingobium</taxon>
    </lineage>
</organism>
<accession>F1Z8G8</accession>
<name>F1Z8G8_9SPHN</name>
<sequence length="84" mass="9638">MALHKYRIRPDIDDSPQSAPRLADDHDEFIASPVHRLQQDLWTLTENQPENPIAYYPGWFRIGFPLIASIALWGGILWGLGVLR</sequence>
<feature type="transmembrane region" description="Helical" evidence="2">
    <location>
        <begin position="62"/>
        <end position="83"/>
    </location>
</feature>
<keyword evidence="2" id="KW-0812">Transmembrane</keyword>
<proteinExistence type="predicted"/>
<evidence type="ECO:0000256" key="2">
    <source>
        <dbReference type="SAM" id="Phobius"/>
    </source>
</evidence>
<evidence type="ECO:0000256" key="1">
    <source>
        <dbReference type="SAM" id="MobiDB-lite"/>
    </source>
</evidence>
<dbReference type="InParanoid" id="F1Z8G8"/>
<evidence type="ECO:0000313" key="3">
    <source>
        <dbReference type="EMBL" id="EGD59057.1"/>
    </source>
</evidence>
<dbReference type="RefSeq" id="WP_008065668.1">
    <property type="nucleotide sequence ID" value="NZ_AQWK01000001.1"/>
</dbReference>
<dbReference type="EMBL" id="AEWJ01000037">
    <property type="protein sequence ID" value="EGD59057.1"/>
    <property type="molecule type" value="Genomic_DNA"/>
</dbReference>